<name>A0AAP3UYG6_9PROT</name>
<dbReference type="EMBL" id="JARGEQ010000040">
    <property type="protein sequence ID" value="MDF1585700.1"/>
    <property type="molecule type" value="Genomic_DNA"/>
</dbReference>
<proteinExistence type="predicted"/>
<dbReference type="RefSeq" id="WP_327788116.1">
    <property type="nucleotide sequence ID" value="NZ_JARGEQ010000040.1"/>
</dbReference>
<organism evidence="1 2">
    <name type="scientific">Marinimicrococcus flavescens</name>
    <dbReference type="NCBI Taxonomy" id="3031815"/>
    <lineage>
        <taxon>Bacteria</taxon>
        <taxon>Pseudomonadati</taxon>
        <taxon>Pseudomonadota</taxon>
        <taxon>Alphaproteobacteria</taxon>
        <taxon>Geminicoccales</taxon>
        <taxon>Geminicoccaceae</taxon>
        <taxon>Marinimicrococcus</taxon>
    </lineage>
</organism>
<dbReference type="AlphaFoldDB" id="A0AAP3UYG6"/>
<comment type="caution">
    <text evidence="1">The sequence shown here is derived from an EMBL/GenBank/DDBJ whole genome shotgun (WGS) entry which is preliminary data.</text>
</comment>
<evidence type="ECO:0000313" key="1">
    <source>
        <dbReference type="EMBL" id="MDF1585700.1"/>
    </source>
</evidence>
<accession>A0AAP3UYG6</accession>
<dbReference type="InterPro" id="IPR018642">
    <property type="entry name" value="DUF2066"/>
</dbReference>
<evidence type="ECO:0000313" key="2">
    <source>
        <dbReference type="Proteomes" id="UP001301140"/>
    </source>
</evidence>
<dbReference type="Pfam" id="PF09839">
    <property type="entry name" value="DUF2066"/>
    <property type="match status" value="1"/>
</dbReference>
<dbReference type="Proteomes" id="UP001301140">
    <property type="component" value="Unassembled WGS sequence"/>
</dbReference>
<keyword evidence="2" id="KW-1185">Reference proteome</keyword>
<gene>
    <name evidence="1" type="ORF">PZ740_04785</name>
</gene>
<sequence>MRQRAGAELRGAVLALAALLLGAVPALRAATAAELFRVTGVPVDAAAEDAVAAREQAIAEGEREGLRRLLRRLTLPADASRLPDVGGLALARFVRSFDIEDERVAPRRYVARLNVNYVPDAVRDLLGQSGVDFLAEPSPPILVVPAVREGGRLEPWREGGAWRQAWGELAQDPLMVQLVLPLGDLADMTSLDAAALEAGDEAAAAALGERYGAQEVVAVIAEPVGGAAPDAASADAPAAGPQLFRLTLQPLAGEIAGSPPLSFELRPEPTAEPWPAAAQAALGRLEDLWKQSRLVPAAHTEAVSFEVPLADLGTWVLIRRQLDTLPEVREVRVDSFARDRVEVTVAVAGGLERLRQSLKRRGFVLSAENDQWRLLPVGGPLDRRGY</sequence>
<protein>
    <submittedName>
        <fullName evidence="1">DUF2066 domain-containing protein</fullName>
    </submittedName>
</protein>
<reference evidence="1 2" key="1">
    <citation type="submission" date="2023-03" db="EMBL/GenBank/DDBJ databases">
        <title>YIM 152171 draft genome.</title>
        <authorList>
            <person name="Yang Z."/>
        </authorList>
    </citation>
    <scope>NUCLEOTIDE SEQUENCE [LARGE SCALE GENOMIC DNA]</scope>
    <source>
        <strain evidence="1 2">YIM 152171</strain>
    </source>
</reference>